<accession>A0A366IEG1</accession>
<dbReference type="NCBIfam" id="TIGR00277">
    <property type="entry name" value="HDIG"/>
    <property type="match status" value="1"/>
</dbReference>
<dbReference type="AlphaFoldDB" id="A0A366IEG1"/>
<dbReference type="InterPro" id="IPR003607">
    <property type="entry name" value="HD/PDEase_dom"/>
</dbReference>
<dbReference type="GO" id="GO:0000166">
    <property type="term" value="F:nucleotide binding"/>
    <property type="evidence" value="ECO:0007669"/>
    <property type="project" value="UniProtKB-KW"/>
</dbReference>
<proteinExistence type="predicted"/>
<dbReference type="PANTHER" id="PTHR47545">
    <property type="entry name" value="MULTIFUNCTIONAL CCA PROTEIN"/>
    <property type="match status" value="1"/>
</dbReference>
<feature type="domain" description="HD/PDEase" evidence="2">
    <location>
        <begin position="56"/>
        <end position="191"/>
    </location>
</feature>
<protein>
    <submittedName>
        <fullName evidence="3">Putative nucleotidyltransferase with HDIG domain</fullName>
    </submittedName>
</protein>
<dbReference type="PANTHER" id="PTHR47545:SF2">
    <property type="entry name" value="CC-ADDING TRNA NUCLEOTIDYLTRANSFERASE"/>
    <property type="match status" value="1"/>
</dbReference>
<dbReference type="CDD" id="cd00077">
    <property type="entry name" value="HDc"/>
    <property type="match status" value="1"/>
</dbReference>
<sequence>MTDSMNFFEEIEEHLLNDSKPSEYLNSIKDNPEFKKHPFDYLNKLIQTEQSPKYHPEGSVWNHTMLVIDGAAKVKNKSKNKRAFMWAALLHDIGKPSTTRKRKGKITSYDHDKVGSELAEEFLLEVGQDEEFIKEVTALVRYHMQILFVLNNLPFADISSMKDHVDINEIALLGYCDRMGRLNADSSKEQKNIEEFIRKVTM</sequence>
<dbReference type="SUPFAM" id="SSF109604">
    <property type="entry name" value="HD-domain/PDEase-like"/>
    <property type="match status" value="1"/>
</dbReference>
<dbReference type="SMART" id="SM00471">
    <property type="entry name" value="HDc"/>
    <property type="match status" value="1"/>
</dbReference>
<dbReference type="EMBL" id="QNRX01000003">
    <property type="protein sequence ID" value="RBP68259.1"/>
    <property type="molecule type" value="Genomic_DNA"/>
</dbReference>
<dbReference type="InterPro" id="IPR006675">
    <property type="entry name" value="HDIG_dom"/>
</dbReference>
<dbReference type="OrthoDB" id="9805698at2"/>
<dbReference type="GO" id="GO:0016740">
    <property type="term" value="F:transferase activity"/>
    <property type="evidence" value="ECO:0007669"/>
    <property type="project" value="UniProtKB-KW"/>
</dbReference>
<comment type="caution">
    <text evidence="3">The sequence shown here is derived from an EMBL/GenBank/DDBJ whole genome shotgun (WGS) entry which is preliminary data.</text>
</comment>
<evidence type="ECO:0000259" key="2">
    <source>
        <dbReference type="SMART" id="SM00471"/>
    </source>
</evidence>
<evidence type="ECO:0000313" key="4">
    <source>
        <dbReference type="Proteomes" id="UP000253490"/>
    </source>
</evidence>
<evidence type="ECO:0000256" key="1">
    <source>
        <dbReference type="ARBA" id="ARBA00022741"/>
    </source>
</evidence>
<gene>
    <name evidence="3" type="ORF">DES36_10320</name>
</gene>
<keyword evidence="1" id="KW-0547">Nucleotide-binding</keyword>
<keyword evidence="4" id="KW-1185">Reference proteome</keyword>
<dbReference type="Gene3D" id="1.10.3090.10">
    <property type="entry name" value="cca-adding enzyme, domain 2"/>
    <property type="match status" value="1"/>
</dbReference>
<organism evidence="3 4">
    <name type="scientific">Alkalibaculum bacchi</name>
    <dbReference type="NCBI Taxonomy" id="645887"/>
    <lineage>
        <taxon>Bacteria</taxon>
        <taxon>Bacillati</taxon>
        <taxon>Bacillota</taxon>
        <taxon>Clostridia</taxon>
        <taxon>Eubacteriales</taxon>
        <taxon>Eubacteriaceae</taxon>
        <taxon>Alkalibaculum</taxon>
    </lineage>
</organism>
<dbReference type="InterPro" id="IPR006674">
    <property type="entry name" value="HD_domain"/>
</dbReference>
<dbReference type="Pfam" id="PF01966">
    <property type="entry name" value="HD"/>
    <property type="match status" value="1"/>
</dbReference>
<name>A0A366IEG1_9FIRM</name>
<keyword evidence="3" id="KW-0808">Transferase</keyword>
<dbReference type="InterPro" id="IPR050124">
    <property type="entry name" value="tRNA_CCA-adding_enzyme"/>
</dbReference>
<reference evidence="3 4" key="1">
    <citation type="submission" date="2018-06" db="EMBL/GenBank/DDBJ databases">
        <title>Genomic Encyclopedia of Type Strains, Phase IV (KMG-IV): sequencing the most valuable type-strain genomes for metagenomic binning, comparative biology and taxonomic classification.</title>
        <authorList>
            <person name="Goeker M."/>
        </authorList>
    </citation>
    <scope>NUCLEOTIDE SEQUENCE [LARGE SCALE GENOMIC DNA]</scope>
    <source>
        <strain evidence="3 4">DSM 22112</strain>
    </source>
</reference>
<dbReference type="Proteomes" id="UP000253490">
    <property type="component" value="Unassembled WGS sequence"/>
</dbReference>
<evidence type="ECO:0000313" key="3">
    <source>
        <dbReference type="EMBL" id="RBP68259.1"/>
    </source>
</evidence>